<evidence type="ECO:0000313" key="1">
    <source>
        <dbReference type="EMBL" id="HIU34032.1"/>
    </source>
</evidence>
<dbReference type="InterPro" id="IPR029058">
    <property type="entry name" value="AB_hydrolase_fold"/>
</dbReference>
<sequence>MRVCLLFGDGQAQEGALLRTLERANFAVCTASYIRAQWICAQSAEEIALIGSGAGCREALLLAERYAVGALILIGCPLRPRCRGFWRAERDLFSVVADFLLVQPGDDPRMRSRGAEILLRSIGSAYARRVDMGKDFTDLWTNCKIPLFDEILGFLEGCKERKELAKTAKS</sequence>
<protein>
    <submittedName>
        <fullName evidence="1">Uncharacterized protein</fullName>
    </submittedName>
</protein>
<dbReference type="EMBL" id="DVMU01000125">
    <property type="protein sequence ID" value="HIU34032.1"/>
    <property type="molecule type" value="Genomic_DNA"/>
</dbReference>
<organism evidence="1 2">
    <name type="scientific">Candidatus Pullichristensenella excrementigallinarum</name>
    <dbReference type="NCBI Taxonomy" id="2840907"/>
    <lineage>
        <taxon>Bacteria</taxon>
        <taxon>Bacillati</taxon>
        <taxon>Bacillota</taxon>
        <taxon>Clostridia</taxon>
        <taxon>Candidatus Pullichristensenella</taxon>
    </lineage>
</organism>
<dbReference type="Proteomes" id="UP000824072">
    <property type="component" value="Unassembled WGS sequence"/>
</dbReference>
<name>A0A9D1LCU2_9FIRM</name>
<dbReference type="AlphaFoldDB" id="A0A9D1LCU2"/>
<reference evidence="1" key="1">
    <citation type="submission" date="2020-10" db="EMBL/GenBank/DDBJ databases">
        <authorList>
            <person name="Gilroy R."/>
        </authorList>
    </citation>
    <scope>NUCLEOTIDE SEQUENCE</scope>
    <source>
        <strain evidence="1">ChiHcec3-11533</strain>
    </source>
</reference>
<gene>
    <name evidence="1" type="ORF">IAB02_05665</name>
</gene>
<reference evidence="1" key="2">
    <citation type="journal article" date="2021" name="PeerJ">
        <title>Extensive microbial diversity within the chicken gut microbiome revealed by metagenomics and culture.</title>
        <authorList>
            <person name="Gilroy R."/>
            <person name="Ravi A."/>
            <person name="Getino M."/>
            <person name="Pursley I."/>
            <person name="Horton D.L."/>
            <person name="Alikhan N.F."/>
            <person name="Baker D."/>
            <person name="Gharbi K."/>
            <person name="Hall N."/>
            <person name="Watson M."/>
            <person name="Adriaenssens E.M."/>
            <person name="Foster-Nyarko E."/>
            <person name="Jarju S."/>
            <person name="Secka A."/>
            <person name="Antonio M."/>
            <person name="Oren A."/>
            <person name="Chaudhuri R.R."/>
            <person name="La Ragione R."/>
            <person name="Hildebrand F."/>
            <person name="Pallen M.J."/>
        </authorList>
    </citation>
    <scope>NUCLEOTIDE SEQUENCE</scope>
    <source>
        <strain evidence="1">ChiHcec3-11533</strain>
    </source>
</reference>
<proteinExistence type="predicted"/>
<accession>A0A9D1LCU2</accession>
<evidence type="ECO:0000313" key="2">
    <source>
        <dbReference type="Proteomes" id="UP000824072"/>
    </source>
</evidence>
<comment type="caution">
    <text evidence="1">The sequence shown here is derived from an EMBL/GenBank/DDBJ whole genome shotgun (WGS) entry which is preliminary data.</text>
</comment>
<dbReference type="SUPFAM" id="SSF53474">
    <property type="entry name" value="alpha/beta-Hydrolases"/>
    <property type="match status" value="1"/>
</dbReference>